<keyword evidence="4" id="KW-1015">Disulfide bond</keyword>
<evidence type="ECO:0000256" key="2">
    <source>
        <dbReference type="ARBA" id="ARBA00022525"/>
    </source>
</evidence>
<evidence type="ECO:0000259" key="6">
    <source>
        <dbReference type="PROSITE" id="PS52012"/>
    </source>
</evidence>
<feature type="domain" description="CFEM" evidence="6">
    <location>
        <begin position="1"/>
        <end position="103"/>
    </location>
</feature>
<dbReference type="STRING" id="703135.A0A2A9NID8"/>
<comment type="subcellular location">
    <subcellularLocation>
        <location evidence="1">Secreted</location>
    </subcellularLocation>
</comment>
<dbReference type="PROSITE" id="PS52012">
    <property type="entry name" value="CFEM"/>
    <property type="match status" value="1"/>
</dbReference>
<evidence type="ECO:0000256" key="1">
    <source>
        <dbReference type="ARBA" id="ARBA00004613"/>
    </source>
</evidence>
<evidence type="ECO:0000256" key="5">
    <source>
        <dbReference type="SAM" id="SignalP"/>
    </source>
</evidence>
<protein>
    <recommendedName>
        <fullName evidence="6">CFEM domain-containing protein</fullName>
    </recommendedName>
</protein>
<dbReference type="Pfam" id="PF05730">
    <property type="entry name" value="CFEM"/>
    <property type="match status" value="1"/>
</dbReference>
<keyword evidence="2" id="KW-0964">Secreted</keyword>
<evidence type="ECO:0000313" key="7">
    <source>
        <dbReference type="EMBL" id="PFH48061.1"/>
    </source>
</evidence>
<dbReference type="AlphaFoldDB" id="A0A2A9NID8"/>
<accession>A0A2A9NID8</accession>
<gene>
    <name evidence="7" type="ORF">AMATHDRAFT_6148</name>
</gene>
<evidence type="ECO:0000313" key="8">
    <source>
        <dbReference type="Proteomes" id="UP000242287"/>
    </source>
</evidence>
<dbReference type="GO" id="GO:0005576">
    <property type="term" value="C:extracellular region"/>
    <property type="evidence" value="ECO:0007669"/>
    <property type="project" value="UniProtKB-SubCell"/>
</dbReference>
<keyword evidence="3 5" id="KW-0732">Signal</keyword>
<evidence type="ECO:0000256" key="4">
    <source>
        <dbReference type="ARBA" id="ARBA00023157"/>
    </source>
</evidence>
<dbReference type="Proteomes" id="UP000242287">
    <property type="component" value="Unassembled WGS sequence"/>
</dbReference>
<feature type="signal peptide" evidence="5">
    <location>
        <begin position="1"/>
        <end position="18"/>
    </location>
</feature>
<feature type="chain" id="PRO_5012247811" description="CFEM domain-containing protein" evidence="5">
    <location>
        <begin position="19"/>
        <end position="103"/>
    </location>
</feature>
<proteinExistence type="predicted"/>
<evidence type="ECO:0000256" key="3">
    <source>
        <dbReference type="ARBA" id="ARBA00022729"/>
    </source>
</evidence>
<organism evidence="7 8">
    <name type="scientific">Amanita thiersii Skay4041</name>
    <dbReference type="NCBI Taxonomy" id="703135"/>
    <lineage>
        <taxon>Eukaryota</taxon>
        <taxon>Fungi</taxon>
        <taxon>Dikarya</taxon>
        <taxon>Basidiomycota</taxon>
        <taxon>Agaricomycotina</taxon>
        <taxon>Agaricomycetes</taxon>
        <taxon>Agaricomycetidae</taxon>
        <taxon>Agaricales</taxon>
        <taxon>Pluteineae</taxon>
        <taxon>Amanitaceae</taxon>
        <taxon>Amanita</taxon>
    </lineage>
</organism>
<keyword evidence="8" id="KW-1185">Reference proteome</keyword>
<name>A0A2A9NID8_9AGAR</name>
<sequence length="103" mass="11173">MKPSFAFALLATSTIASAQLLVDWTVSLPQCAVDCAKAAANAVDVQCNVIDLECICRRDIFWTLFRNCVNNNCPFASTDPAYAPIINDRFHKLCPCVLGSTTG</sequence>
<dbReference type="EMBL" id="KZ302078">
    <property type="protein sequence ID" value="PFH48061.1"/>
    <property type="molecule type" value="Genomic_DNA"/>
</dbReference>
<reference evidence="7 8" key="1">
    <citation type="submission" date="2014-02" db="EMBL/GenBank/DDBJ databases">
        <title>Transposable element dynamics among asymbiotic and ectomycorrhizal Amanita fungi.</title>
        <authorList>
            <consortium name="DOE Joint Genome Institute"/>
            <person name="Hess J."/>
            <person name="Skrede I."/>
            <person name="Wolfe B."/>
            <person name="LaButti K."/>
            <person name="Ohm R.A."/>
            <person name="Grigoriev I.V."/>
            <person name="Pringle A."/>
        </authorList>
    </citation>
    <scope>NUCLEOTIDE SEQUENCE [LARGE SCALE GENOMIC DNA]</scope>
    <source>
        <strain evidence="7 8">SKay4041</strain>
    </source>
</reference>
<dbReference type="InterPro" id="IPR008427">
    <property type="entry name" value="Extracellular_membr_CFEM_dom"/>
</dbReference>